<accession>A0A9D4U8X7</accession>
<organism evidence="1 2">
    <name type="scientific">Adiantum capillus-veneris</name>
    <name type="common">Maidenhair fern</name>
    <dbReference type="NCBI Taxonomy" id="13818"/>
    <lineage>
        <taxon>Eukaryota</taxon>
        <taxon>Viridiplantae</taxon>
        <taxon>Streptophyta</taxon>
        <taxon>Embryophyta</taxon>
        <taxon>Tracheophyta</taxon>
        <taxon>Polypodiopsida</taxon>
        <taxon>Polypodiidae</taxon>
        <taxon>Polypodiales</taxon>
        <taxon>Pteridineae</taxon>
        <taxon>Pteridaceae</taxon>
        <taxon>Vittarioideae</taxon>
        <taxon>Adiantum</taxon>
    </lineage>
</organism>
<comment type="caution">
    <text evidence="1">The sequence shown here is derived from an EMBL/GenBank/DDBJ whole genome shotgun (WGS) entry which is preliminary data.</text>
</comment>
<keyword evidence="2" id="KW-1185">Reference proteome</keyword>
<dbReference type="AlphaFoldDB" id="A0A9D4U8X7"/>
<evidence type="ECO:0000313" key="2">
    <source>
        <dbReference type="Proteomes" id="UP000886520"/>
    </source>
</evidence>
<dbReference type="OrthoDB" id="438641at2759"/>
<dbReference type="EMBL" id="JABFUD020000021">
    <property type="protein sequence ID" value="KAI5063530.1"/>
    <property type="molecule type" value="Genomic_DNA"/>
</dbReference>
<evidence type="ECO:0000313" key="1">
    <source>
        <dbReference type="EMBL" id="KAI5063530.1"/>
    </source>
</evidence>
<proteinExistence type="predicted"/>
<gene>
    <name evidence="1" type="ORF">GOP47_0022077</name>
</gene>
<dbReference type="Proteomes" id="UP000886520">
    <property type="component" value="Chromosome 21"/>
</dbReference>
<reference evidence="1" key="1">
    <citation type="submission" date="2021-01" db="EMBL/GenBank/DDBJ databases">
        <title>Adiantum capillus-veneris genome.</title>
        <authorList>
            <person name="Fang Y."/>
            <person name="Liao Q."/>
        </authorList>
    </citation>
    <scope>NUCLEOTIDE SEQUENCE</scope>
    <source>
        <strain evidence="1">H3</strain>
        <tissue evidence="1">Leaf</tissue>
    </source>
</reference>
<name>A0A9D4U8X7_ADICA</name>
<protein>
    <submittedName>
        <fullName evidence="1">Uncharacterized protein</fullName>
    </submittedName>
</protein>
<sequence>MPPEAKSTRAVLQHSLLQHDPFLKPASLAPAASNPGLTSTTLAGLRVGKWNQGKYLHGFLAVDAPLLLYGKFLVSVFEENESDAAARLVMTDLFHDLTLQVPPPGSQVIIKEPCLIKDHFGRATFGCRIQLR</sequence>